<dbReference type="Pfam" id="PF13715">
    <property type="entry name" value="CarbopepD_reg_2"/>
    <property type="match status" value="1"/>
</dbReference>
<sequence>MNNLFRLILFFCLLSTSSLLSGNAAQPDSTYLIRGRVLGGDTNEPLVNASVSVQQVNVSSVTNQDGYFSIRVPASTKNSQLLIRYLGYENRNIPIITLIDNPNNHITLKPSPIELSEVVVVSGDGKELIKEALQRIPQNYPDNPHMMVAFYRESVKKGSNYISLVETVLDIYKATYSSYSNDQAKIYIGRKATDISPRDTVLLKFQGGISDALMLDIAKNPEIVFGTDASEYQFHIEGLININDKPHYVISFAPHPGIKEILFRGNIYLDAASLAFARMEFNMNVEDRKDAANIFIRRKPSKMRVDVNKAQYVVDFTESDGKWFFNYSSTEVSFRVRWTNRFFGLFATTYTISSEMAITDRYDNNVVKFPRNERIRSTDVIAEKVEHFLDPDFWGEYNVIEPNQEIMDAVKRLSGKLRRRAD</sequence>
<dbReference type="AlphaFoldDB" id="A0A1R3SUD6"/>
<dbReference type="EMBL" id="LT605205">
    <property type="protein sequence ID" value="SCD19181.1"/>
    <property type="molecule type" value="Genomic_DNA"/>
</dbReference>
<keyword evidence="3" id="KW-1185">Reference proteome</keyword>
<accession>A0A1R3SUD6</accession>
<name>A0A1R3SUD6_9BACT</name>
<dbReference type="InterPro" id="IPR008969">
    <property type="entry name" value="CarboxyPept-like_regulatory"/>
</dbReference>
<reference evidence="2 3" key="1">
    <citation type="submission" date="2016-08" db="EMBL/GenBank/DDBJ databases">
        <authorList>
            <person name="Seilhamer J.J."/>
        </authorList>
    </citation>
    <scope>NUCLEOTIDE SEQUENCE [LARGE SCALE GENOMIC DNA]</scope>
    <source>
        <strain evidence="2">M3/6</strain>
    </source>
</reference>
<evidence type="ECO:0000256" key="1">
    <source>
        <dbReference type="SAM" id="SignalP"/>
    </source>
</evidence>
<dbReference type="Proteomes" id="UP000187464">
    <property type="component" value="Chromosome I"/>
</dbReference>
<dbReference type="RefSeq" id="WP_076928516.1">
    <property type="nucleotide sequence ID" value="NZ_LT605205.1"/>
</dbReference>
<dbReference type="STRING" id="1642647.PSM36_0347"/>
<feature type="chain" id="PRO_5010359093" evidence="1">
    <location>
        <begin position="22"/>
        <end position="422"/>
    </location>
</feature>
<protein>
    <submittedName>
        <fullName evidence="2">Putative secreted protein</fullName>
    </submittedName>
</protein>
<organism evidence="2 3">
    <name type="scientific">Proteiniphilum saccharofermentans</name>
    <dbReference type="NCBI Taxonomy" id="1642647"/>
    <lineage>
        <taxon>Bacteria</taxon>
        <taxon>Pseudomonadati</taxon>
        <taxon>Bacteroidota</taxon>
        <taxon>Bacteroidia</taxon>
        <taxon>Bacteroidales</taxon>
        <taxon>Dysgonomonadaceae</taxon>
        <taxon>Proteiniphilum</taxon>
    </lineage>
</organism>
<evidence type="ECO:0000313" key="2">
    <source>
        <dbReference type="EMBL" id="SCD19181.1"/>
    </source>
</evidence>
<gene>
    <name evidence="2" type="ORF">PSM36_0347</name>
</gene>
<dbReference type="Gene3D" id="2.60.40.1120">
    <property type="entry name" value="Carboxypeptidase-like, regulatory domain"/>
    <property type="match status" value="1"/>
</dbReference>
<evidence type="ECO:0000313" key="3">
    <source>
        <dbReference type="Proteomes" id="UP000187464"/>
    </source>
</evidence>
<feature type="signal peptide" evidence="1">
    <location>
        <begin position="1"/>
        <end position="21"/>
    </location>
</feature>
<keyword evidence="1" id="KW-0732">Signal</keyword>
<dbReference type="KEGG" id="psac:PSM36_0347"/>
<proteinExistence type="predicted"/>
<dbReference type="SUPFAM" id="SSF49464">
    <property type="entry name" value="Carboxypeptidase regulatory domain-like"/>
    <property type="match status" value="1"/>
</dbReference>